<comment type="subcellular location">
    <subcellularLocation>
        <location evidence="1">Virion</location>
    </subcellularLocation>
</comment>
<comment type="caution">
    <text evidence="4">The sequence shown here is derived from an EMBL/GenBank/DDBJ whole genome shotgun (WGS) entry which is preliminary data.</text>
</comment>
<feature type="compositionally biased region" description="Basic and acidic residues" evidence="2">
    <location>
        <begin position="55"/>
        <end position="64"/>
    </location>
</feature>
<sequence length="382" mass="42112">MKLSDEMKQELQGLQNEAKSLINKEGVTAEDINNKSKEIETLKAKITMQENIEEEERKEMEDKINNGGATPLGGGKQENKKEDYKKAFVNGLRTKFTSTEIKNAMSEGSNTDGGYTVPQDIQTTINELRESKDALQNYITIENVNTLSGSRVFKTRAQQTGFAEVDENGAITEKATPQFTQLPYSVKKYAGFMKVTNELLKDSDQAITSTLSTWVGDESRVTRNKLILAELNKKAKTALAGIDDIKTVINVTLDPAFRNTSSIITNQSGFDYLDKLKDSDNNYLLQPSVSSPTGKMLNGLDIIIVSNKDLPNDTTSGTKAPVIIGDLKEAIIMFQREGTSIMASDVAGDAYLTDVTLFRAIERLQVVTKDSEAFIYGQVTIA</sequence>
<feature type="region of interest" description="Disordered" evidence="2">
    <location>
        <begin position="53"/>
        <end position="80"/>
    </location>
</feature>
<evidence type="ECO:0000256" key="1">
    <source>
        <dbReference type="ARBA" id="ARBA00004328"/>
    </source>
</evidence>
<dbReference type="Pfam" id="PF05065">
    <property type="entry name" value="Phage_capsid"/>
    <property type="match status" value="1"/>
</dbReference>
<dbReference type="RefSeq" id="WP_163218889.1">
    <property type="nucleotide sequence ID" value="NZ_SWNN01000128.1"/>
</dbReference>
<accession>A0A6G4EAI0</accession>
<evidence type="ECO:0000259" key="3">
    <source>
        <dbReference type="Pfam" id="PF05065"/>
    </source>
</evidence>
<dbReference type="Gene3D" id="3.30.2320.10">
    <property type="entry name" value="hypothetical protein PF0899 domain"/>
    <property type="match status" value="1"/>
</dbReference>
<protein>
    <submittedName>
        <fullName evidence="4">Phage major capsid protein</fullName>
    </submittedName>
</protein>
<evidence type="ECO:0000313" key="4">
    <source>
        <dbReference type="EMBL" id="NFG53371.1"/>
    </source>
</evidence>
<gene>
    <name evidence="4" type="ORF">FC797_19315</name>
</gene>
<dbReference type="EMBL" id="SWPD01000035">
    <property type="protein sequence ID" value="NFG53371.1"/>
    <property type="molecule type" value="Genomic_DNA"/>
</dbReference>
<evidence type="ECO:0000256" key="2">
    <source>
        <dbReference type="SAM" id="MobiDB-lite"/>
    </source>
</evidence>
<reference evidence="4" key="1">
    <citation type="submission" date="2019-04" db="EMBL/GenBank/DDBJ databases">
        <title>Genome sequencing of Clostridium botulinum Groups I-IV and Clostridium butyricum.</title>
        <authorList>
            <person name="Brunt J."/>
            <person name="Van Vliet A.H.M."/>
            <person name="Stringer S.C."/>
            <person name="Carter A.T."/>
            <person name="Peck M.W."/>
        </authorList>
    </citation>
    <scope>NUCLEOTIDE SEQUENCE</scope>
    <source>
        <strain evidence="4">IFR 18/034</strain>
    </source>
</reference>
<dbReference type="AlphaFoldDB" id="A0A6G4EAI0"/>
<dbReference type="NCBIfam" id="TIGR01554">
    <property type="entry name" value="major_cap_HK97"/>
    <property type="match status" value="1"/>
</dbReference>
<dbReference type="SUPFAM" id="SSF56563">
    <property type="entry name" value="Major capsid protein gp5"/>
    <property type="match status" value="1"/>
</dbReference>
<dbReference type="Gene3D" id="3.30.2400.10">
    <property type="entry name" value="Major capsid protein gp5"/>
    <property type="match status" value="1"/>
</dbReference>
<dbReference type="InterPro" id="IPR024455">
    <property type="entry name" value="Phage_capsid"/>
</dbReference>
<feature type="domain" description="Phage capsid-like C-terminal" evidence="3">
    <location>
        <begin position="113"/>
        <end position="378"/>
    </location>
</feature>
<name>A0A6G4EAI0_CLOSG</name>
<proteinExistence type="predicted"/>
<organism evidence="4">
    <name type="scientific">Clostridium sporogenes</name>
    <dbReference type="NCBI Taxonomy" id="1509"/>
    <lineage>
        <taxon>Bacteria</taxon>
        <taxon>Bacillati</taxon>
        <taxon>Bacillota</taxon>
        <taxon>Clostridia</taxon>
        <taxon>Eubacteriales</taxon>
        <taxon>Clostridiaceae</taxon>
        <taxon>Clostridium</taxon>
    </lineage>
</organism>
<dbReference type="InterPro" id="IPR054612">
    <property type="entry name" value="Phage_capsid-like_C"/>
</dbReference>